<comment type="caution">
    <text evidence="2">The sequence shown here is derived from an EMBL/GenBank/DDBJ whole genome shotgun (WGS) entry which is preliminary data.</text>
</comment>
<feature type="domain" description="Methyltransferase" evidence="1">
    <location>
        <begin position="44"/>
        <end position="134"/>
    </location>
</feature>
<dbReference type="EMBL" id="VSSQ01017161">
    <property type="protein sequence ID" value="MPM59181.1"/>
    <property type="molecule type" value="Genomic_DNA"/>
</dbReference>
<dbReference type="EC" id="2.1.1.163" evidence="2"/>
<protein>
    <submittedName>
        <fullName evidence="2">Ubiquinone/menaquinone biosynthesis C-methyltransferase UbiE</fullName>
        <ecNumber evidence="2">2.1.1.163</ecNumber>
    </submittedName>
</protein>
<dbReference type="InterPro" id="IPR041698">
    <property type="entry name" value="Methyltransf_25"/>
</dbReference>
<dbReference type="InterPro" id="IPR029063">
    <property type="entry name" value="SAM-dependent_MTases_sf"/>
</dbReference>
<dbReference type="AlphaFoldDB" id="A0A645B3N9"/>
<evidence type="ECO:0000313" key="2">
    <source>
        <dbReference type="EMBL" id="MPM59181.1"/>
    </source>
</evidence>
<dbReference type="SUPFAM" id="SSF53335">
    <property type="entry name" value="S-adenosyl-L-methionine-dependent methyltransferases"/>
    <property type="match status" value="1"/>
</dbReference>
<dbReference type="GO" id="GO:0032259">
    <property type="term" value="P:methylation"/>
    <property type="evidence" value="ECO:0007669"/>
    <property type="project" value="UniProtKB-KW"/>
</dbReference>
<dbReference type="CDD" id="cd02440">
    <property type="entry name" value="AdoMet_MTases"/>
    <property type="match status" value="1"/>
</dbReference>
<name>A0A645B3N9_9ZZZZ</name>
<evidence type="ECO:0000259" key="1">
    <source>
        <dbReference type="Pfam" id="PF13649"/>
    </source>
</evidence>
<keyword evidence="2" id="KW-0489">Methyltransferase</keyword>
<sequence>MSDGPESTALFNRISPIYGLFFSYQKKRYAKTLESMKELLLPHVLDVGCGTGALCSALAERGLGVTGVEPAERMLDVARRKTKGQKITFIRADATEPLPFPDKSFDLSIASYVAHGMEQEKRFALYQQMSRVTKHRVIIHDYNASRSPLTTLIEWLEGGDYFHFIKHAQKEMQQCISQLQHCFSEVEVIQVGKRANWYLCTPMPEQEKRGASQP</sequence>
<accession>A0A645B3N9</accession>
<organism evidence="2">
    <name type="scientific">bioreactor metagenome</name>
    <dbReference type="NCBI Taxonomy" id="1076179"/>
    <lineage>
        <taxon>unclassified sequences</taxon>
        <taxon>metagenomes</taxon>
        <taxon>ecological metagenomes</taxon>
    </lineage>
</organism>
<dbReference type="Gene3D" id="3.40.50.150">
    <property type="entry name" value="Vaccinia Virus protein VP39"/>
    <property type="match status" value="1"/>
</dbReference>
<keyword evidence="2" id="KW-0808">Transferase</keyword>
<reference evidence="2" key="1">
    <citation type="submission" date="2019-08" db="EMBL/GenBank/DDBJ databases">
        <authorList>
            <person name="Kucharzyk K."/>
            <person name="Murdoch R.W."/>
            <person name="Higgins S."/>
            <person name="Loffler F."/>
        </authorList>
    </citation>
    <scope>NUCLEOTIDE SEQUENCE</scope>
</reference>
<proteinExistence type="predicted"/>
<dbReference type="Pfam" id="PF13649">
    <property type="entry name" value="Methyltransf_25"/>
    <property type="match status" value="1"/>
</dbReference>
<dbReference type="GO" id="GO:0043770">
    <property type="term" value="F:demethylmenaquinone methyltransferase activity"/>
    <property type="evidence" value="ECO:0007669"/>
    <property type="project" value="UniProtKB-EC"/>
</dbReference>
<dbReference type="PANTHER" id="PTHR43591">
    <property type="entry name" value="METHYLTRANSFERASE"/>
    <property type="match status" value="1"/>
</dbReference>
<keyword evidence="2" id="KW-0830">Ubiquinone</keyword>
<gene>
    <name evidence="2" type="primary">ubiE_86</name>
    <name evidence="2" type="ORF">SDC9_106021</name>
</gene>